<dbReference type="EMBL" id="CM003373">
    <property type="protein sequence ID" value="KOM37705.1"/>
    <property type="molecule type" value="Genomic_DNA"/>
</dbReference>
<gene>
    <name evidence="1" type="ORF">LR48_Vigan03g108700</name>
</gene>
<evidence type="ECO:0000313" key="2">
    <source>
        <dbReference type="Proteomes" id="UP000053144"/>
    </source>
</evidence>
<accession>A0A0L9U4J0</accession>
<evidence type="ECO:0000313" key="1">
    <source>
        <dbReference type="EMBL" id="KOM37705.1"/>
    </source>
</evidence>
<dbReference type="AlphaFoldDB" id="A0A0L9U4J0"/>
<protein>
    <submittedName>
        <fullName evidence="1">Uncharacterized protein</fullName>
    </submittedName>
</protein>
<name>A0A0L9U4J0_PHAAN</name>
<dbReference type="Proteomes" id="UP000053144">
    <property type="component" value="Chromosome 3"/>
</dbReference>
<organism evidence="1 2">
    <name type="scientific">Phaseolus angularis</name>
    <name type="common">Azuki bean</name>
    <name type="synonym">Vigna angularis</name>
    <dbReference type="NCBI Taxonomy" id="3914"/>
    <lineage>
        <taxon>Eukaryota</taxon>
        <taxon>Viridiplantae</taxon>
        <taxon>Streptophyta</taxon>
        <taxon>Embryophyta</taxon>
        <taxon>Tracheophyta</taxon>
        <taxon>Spermatophyta</taxon>
        <taxon>Magnoliopsida</taxon>
        <taxon>eudicotyledons</taxon>
        <taxon>Gunneridae</taxon>
        <taxon>Pentapetalae</taxon>
        <taxon>rosids</taxon>
        <taxon>fabids</taxon>
        <taxon>Fabales</taxon>
        <taxon>Fabaceae</taxon>
        <taxon>Papilionoideae</taxon>
        <taxon>50 kb inversion clade</taxon>
        <taxon>NPAAA clade</taxon>
        <taxon>indigoferoid/millettioid clade</taxon>
        <taxon>Phaseoleae</taxon>
        <taxon>Vigna</taxon>
    </lineage>
</organism>
<sequence length="84" mass="9719">MFHPWRARKELKNIPFLLVEGPIIYTEEKEQFKFERSCWTIVLNNNSYGDRDSCYVVPPNGKGETSRACDRASLASLQCNPSQH</sequence>
<proteinExistence type="predicted"/>
<dbReference type="Gramene" id="KOM37705">
    <property type="protein sequence ID" value="KOM37705"/>
    <property type="gene ID" value="LR48_Vigan03g108700"/>
</dbReference>
<reference evidence="2" key="1">
    <citation type="journal article" date="2015" name="Proc. Natl. Acad. Sci. U.S.A.">
        <title>Genome sequencing of adzuki bean (Vigna angularis) provides insight into high starch and low fat accumulation and domestication.</title>
        <authorList>
            <person name="Yang K."/>
            <person name="Tian Z."/>
            <person name="Chen C."/>
            <person name="Luo L."/>
            <person name="Zhao B."/>
            <person name="Wang Z."/>
            <person name="Yu L."/>
            <person name="Li Y."/>
            <person name="Sun Y."/>
            <person name="Li W."/>
            <person name="Chen Y."/>
            <person name="Li Y."/>
            <person name="Zhang Y."/>
            <person name="Ai D."/>
            <person name="Zhao J."/>
            <person name="Shang C."/>
            <person name="Ma Y."/>
            <person name="Wu B."/>
            <person name="Wang M."/>
            <person name="Gao L."/>
            <person name="Sun D."/>
            <person name="Zhang P."/>
            <person name="Guo F."/>
            <person name="Wang W."/>
            <person name="Li Y."/>
            <person name="Wang J."/>
            <person name="Varshney R.K."/>
            <person name="Wang J."/>
            <person name="Ling H.Q."/>
            <person name="Wan P."/>
        </authorList>
    </citation>
    <scope>NUCLEOTIDE SEQUENCE</scope>
    <source>
        <strain evidence="2">cv. Jingnong 6</strain>
    </source>
</reference>